<dbReference type="Pfam" id="PF00491">
    <property type="entry name" value="Arginase"/>
    <property type="match status" value="1"/>
</dbReference>
<accession>A0A7C4S1L3</accession>
<feature type="binding site" evidence="4">
    <location>
        <position position="128"/>
    </location>
    <ligand>
        <name>Mn(2+)</name>
        <dbReference type="ChEBI" id="CHEBI:29035"/>
        <label>1</label>
    </ligand>
</feature>
<keyword evidence="2 4" id="KW-0479">Metal-binding</keyword>
<evidence type="ECO:0000256" key="3">
    <source>
        <dbReference type="ARBA" id="ARBA00022801"/>
    </source>
</evidence>
<name>A0A7C4S1L3_UNCW3</name>
<dbReference type="InterPro" id="IPR006035">
    <property type="entry name" value="Ureohydrolase"/>
</dbReference>
<evidence type="ECO:0000256" key="2">
    <source>
        <dbReference type="ARBA" id="ARBA00022723"/>
    </source>
</evidence>
<dbReference type="GO" id="GO:0046872">
    <property type="term" value="F:metal ion binding"/>
    <property type="evidence" value="ECO:0007669"/>
    <property type="project" value="UniProtKB-KW"/>
</dbReference>
<keyword evidence="3 5" id="KW-0378">Hydrolase</keyword>
<proteinExistence type="inferred from homology"/>
<dbReference type="Gene3D" id="3.40.800.10">
    <property type="entry name" value="Ureohydrolase domain"/>
    <property type="match status" value="1"/>
</dbReference>
<dbReference type="EMBL" id="DSZH01000161">
    <property type="protein sequence ID" value="HGU47580.1"/>
    <property type="molecule type" value="Genomic_DNA"/>
</dbReference>
<feature type="binding site" evidence="4">
    <location>
        <position position="103"/>
    </location>
    <ligand>
        <name>Mn(2+)</name>
        <dbReference type="ChEBI" id="CHEBI:29035"/>
        <label>1</label>
    </ligand>
</feature>
<reference evidence="5" key="1">
    <citation type="journal article" date="2020" name="mSystems">
        <title>Genome- and Community-Level Interaction Insights into Carbon Utilization and Element Cycling Functions of Hydrothermarchaeota in Hydrothermal Sediment.</title>
        <authorList>
            <person name="Zhou Z."/>
            <person name="Liu Y."/>
            <person name="Xu W."/>
            <person name="Pan J."/>
            <person name="Luo Z.H."/>
            <person name="Li M."/>
        </authorList>
    </citation>
    <scope>NUCLEOTIDE SEQUENCE [LARGE SCALE GENOMIC DNA]</scope>
    <source>
        <strain evidence="5">SpSt-594</strain>
    </source>
</reference>
<evidence type="ECO:0000256" key="1">
    <source>
        <dbReference type="ARBA" id="ARBA00009227"/>
    </source>
</evidence>
<dbReference type="InterPro" id="IPR023696">
    <property type="entry name" value="Ureohydrolase_dom_sf"/>
</dbReference>
<dbReference type="InterPro" id="IPR005925">
    <property type="entry name" value="Agmatinase-rel"/>
</dbReference>
<dbReference type="GO" id="GO:0033389">
    <property type="term" value="P:putrescine biosynthetic process from arginine, via agmatine"/>
    <property type="evidence" value="ECO:0007669"/>
    <property type="project" value="TreeGrafter"/>
</dbReference>
<keyword evidence="4" id="KW-0464">Manganese</keyword>
<dbReference type="PROSITE" id="PS51409">
    <property type="entry name" value="ARGINASE_2"/>
    <property type="match status" value="1"/>
</dbReference>
<comment type="caution">
    <text evidence="5">The sequence shown here is derived from an EMBL/GenBank/DDBJ whole genome shotgun (WGS) entry which is preliminary data.</text>
</comment>
<comment type="similarity">
    <text evidence="1">Belongs to the arginase family. Agmatinase subfamily.</text>
</comment>
<dbReference type="NCBIfam" id="TIGR01230">
    <property type="entry name" value="agmatinase"/>
    <property type="match status" value="1"/>
</dbReference>
<dbReference type="PANTHER" id="PTHR11358">
    <property type="entry name" value="ARGINASE/AGMATINASE"/>
    <property type="match status" value="1"/>
</dbReference>
<comment type="cofactor">
    <cofactor evidence="4">
        <name>Mn(2+)</name>
        <dbReference type="ChEBI" id="CHEBI:29035"/>
    </cofactor>
    <text evidence="4">Binds 2 manganese ions per subunit.</text>
</comment>
<sequence>MGFYFANANLEEADILILGIGYDRTSSFISGSRFAPNLIREGAENIETYSPYQQRDLTEIKICDLGNFLFQKEKPEEFIKEVKDVIKNYLKKKKKMVILGGEHTITYPIVMAFQEYYKNLAVIIFDGHSDLREDFMGEKICHATVAKRILEVVGKENLYQFGIRSLTKECLKQNPNLFLLEVSKPLKKIISLLKNKKIYLSLDLDVLDMGILPAVQTPVAGGISFLELVTAFRLLKNLEIVGVDIVEFSPLFNNPLIYASFCAEILREVLLIIK</sequence>
<feature type="binding site" evidence="4">
    <location>
        <position position="130"/>
    </location>
    <ligand>
        <name>Mn(2+)</name>
        <dbReference type="ChEBI" id="CHEBI:29035"/>
        <label>1</label>
    </ligand>
</feature>
<evidence type="ECO:0000313" key="5">
    <source>
        <dbReference type="EMBL" id="HGU47580.1"/>
    </source>
</evidence>
<dbReference type="CDD" id="cd11593">
    <property type="entry name" value="Agmatinase-like_2"/>
    <property type="match status" value="1"/>
</dbReference>
<gene>
    <name evidence="5" type="primary">speB</name>
    <name evidence="5" type="ORF">ENT60_03315</name>
</gene>
<dbReference type="EC" id="3.5.3.11" evidence="5"/>
<dbReference type="GO" id="GO:0008783">
    <property type="term" value="F:agmatinase activity"/>
    <property type="evidence" value="ECO:0007669"/>
    <property type="project" value="UniProtKB-EC"/>
</dbReference>
<evidence type="ECO:0000256" key="4">
    <source>
        <dbReference type="PIRSR" id="PIRSR036979-1"/>
    </source>
</evidence>
<feature type="binding site" evidence="4">
    <location>
        <position position="203"/>
    </location>
    <ligand>
        <name>Mn(2+)</name>
        <dbReference type="ChEBI" id="CHEBI:29035"/>
        <label>1</label>
    </ligand>
</feature>
<dbReference type="PIRSF" id="PIRSF036979">
    <property type="entry name" value="Arginase"/>
    <property type="match status" value="1"/>
</dbReference>
<dbReference type="SUPFAM" id="SSF52768">
    <property type="entry name" value="Arginase/deacetylase"/>
    <property type="match status" value="1"/>
</dbReference>
<dbReference type="PANTHER" id="PTHR11358:SF26">
    <property type="entry name" value="GUANIDINO ACID HYDROLASE, MITOCHONDRIAL"/>
    <property type="match status" value="1"/>
</dbReference>
<feature type="binding site" evidence="4">
    <location>
        <position position="126"/>
    </location>
    <ligand>
        <name>Mn(2+)</name>
        <dbReference type="ChEBI" id="CHEBI:29035"/>
        <label>2</label>
    </ligand>
</feature>
<protein>
    <submittedName>
        <fullName evidence="5">Agmatinase</fullName>
        <ecNumber evidence="5">3.5.3.11</ecNumber>
    </submittedName>
</protein>
<dbReference type="AlphaFoldDB" id="A0A7C4S1L3"/>
<feature type="binding site" evidence="4">
    <location>
        <position position="205"/>
    </location>
    <ligand>
        <name>Mn(2+)</name>
        <dbReference type="ChEBI" id="CHEBI:29035"/>
        <label>1</label>
    </ligand>
</feature>
<organism evidence="5">
    <name type="scientific">candidate division WOR-3 bacterium</name>
    <dbReference type="NCBI Taxonomy" id="2052148"/>
    <lineage>
        <taxon>Bacteria</taxon>
        <taxon>Bacteria division WOR-3</taxon>
    </lineage>
</organism>